<reference evidence="5 6" key="1">
    <citation type="journal article" date="2019" name="Sci. Rep.">
        <title>Orb-weaving spider Araneus ventricosus genome elucidates the spidroin gene catalogue.</title>
        <authorList>
            <person name="Kono N."/>
            <person name="Nakamura H."/>
            <person name="Ohtoshi R."/>
            <person name="Moran D.A.P."/>
            <person name="Shinohara A."/>
            <person name="Yoshida Y."/>
            <person name="Fujiwara M."/>
            <person name="Mori M."/>
            <person name="Tomita M."/>
            <person name="Arakawa K."/>
        </authorList>
    </citation>
    <scope>NUCLEOTIDE SEQUENCE [LARGE SCALE GENOMIC DNA]</scope>
</reference>
<evidence type="ECO:0000256" key="1">
    <source>
        <dbReference type="ARBA" id="ARBA00022729"/>
    </source>
</evidence>
<dbReference type="InterPro" id="IPR050975">
    <property type="entry name" value="Sleep_regulator"/>
</dbReference>
<dbReference type="PANTHER" id="PTHR33562">
    <property type="entry name" value="ATILLA, ISOFORM B-RELATED-RELATED"/>
    <property type="match status" value="1"/>
</dbReference>
<dbReference type="AlphaFoldDB" id="A0A4Y2GIG4"/>
<accession>A0A4Y2GIG4</accession>
<keyword evidence="1 4" id="KW-0732">Signal</keyword>
<organism evidence="5 6">
    <name type="scientific">Araneus ventricosus</name>
    <name type="common">Orbweaver spider</name>
    <name type="synonym">Epeira ventricosa</name>
    <dbReference type="NCBI Taxonomy" id="182803"/>
    <lineage>
        <taxon>Eukaryota</taxon>
        <taxon>Metazoa</taxon>
        <taxon>Ecdysozoa</taxon>
        <taxon>Arthropoda</taxon>
        <taxon>Chelicerata</taxon>
        <taxon>Arachnida</taxon>
        <taxon>Araneae</taxon>
        <taxon>Araneomorphae</taxon>
        <taxon>Entelegynae</taxon>
        <taxon>Araneoidea</taxon>
        <taxon>Araneidae</taxon>
        <taxon>Araneus</taxon>
    </lineage>
</organism>
<keyword evidence="2" id="KW-0325">Glycoprotein</keyword>
<dbReference type="InterPro" id="IPR031424">
    <property type="entry name" value="QVR-like"/>
</dbReference>
<dbReference type="GO" id="GO:0030431">
    <property type="term" value="P:sleep"/>
    <property type="evidence" value="ECO:0007669"/>
    <property type="project" value="InterPro"/>
</dbReference>
<proteinExistence type="predicted"/>
<feature type="chain" id="PRO_5021186838" evidence="4">
    <location>
        <begin position="19"/>
        <end position="147"/>
    </location>
</feature>
<gene>
    <name evidence="5" type="ORF">AVEN_106955_1</name>
</gene>
<protein>
    <submittedName>
        <fullName evidence="5">Uncharacterized protein</fullName>
    </submittedName>
</protein>
<evidence type="ECO:0000313" key="6">
    <source>
        <dbReference type="Proteomes" id="UP000499080"/>
    </source>
</evidence>
<evidence type="ECO:0000256" key="4">
    <source>
        <dbReference type="SAM" id="SignalP"/>
    </source>
</evidence>
<dbReference type="PANTHER" id="PTHR33562:SF27">
    <property type="entry name" value="PROTEIN QUIVER"/>
    <property type="match status" value="1"/>
</dbReference>
<keyword evidence="3" id="KW-0472">Membrane</keyword>
<comment type="caution">
    <text evidence="5">The sequence shown here is derived from an EMBL/GenBank/DDBJ whole genome shotgun (WGS) entry which is preliminary data.</text>
</comment>
<evidence type="ECO:0000313" key="5">
    <source>
        <dbReference type="EMBL" id="GBM52525.1"/>
    </source>
</evidence>
<dbReference type="EMBL" id="BGPR01001381">
    <property type="protein sequence ID" value="GBM52525.1"/>
    <property type="molecule type" value="Genomic_DNA"/>
</dbReference>
<dbReference type="GO" id="GO:0032222">
    <property type="term" value="P:regulation of synaptic transmission, cholinergic"/>
    <property type="evidence" value="ECO:0007669"/>
    <property type="project" value="InterPro"/>
</dbReference>
<feature type="transmembrane region" description="Helical" evidence="3">
    <location>
        <begin position="127"/>
        <end position="146"/>
    </location>
</feature>
<dbReference type="OrthoDB" id="10046582at2759"/>
<keyword evidence="3" id="KW-0812">Transmembrane</keyword>
<evidence type="ECO:0000256" key="2">
    <source>
        <dbReference type="ARBA" id="ARBA00023180"/>
    </source>
</evidence>
<name>A0A4Y2GIG4_ARAVE</name>
<dbReference type="Pfam" id="PF17064">
    <property type="entry name" value="QVR"/>
    <property type="match status" value="1"/>
</dbReference>
<evidence type="ECO:0000256" key="3">
    <source>
        <dbReference type="SAM" id="Phobius"/>
    </source>
</evidence>
<keyword evidence="3" id="KW-1133">Transmembrane helix</keyword>
<keyword evidence="6" id="KW-1185">Reference proteome</keyword>
<feature type="signal peptide" evidence="4">
    <location>
        <begin position="1"/>
        <end position="18"/>
    </location>
</feature>
<sequence length="147" mass="17063">MRVLIFILFTSCFISGEAIRCYQCSSDQEAKEDDNCGAYNSFDTAKNTPVECLGEEAVTPGTFCYKRIQQSPRGFIWDGRWRTVERRCAQISERGINWGCDWGYKENGVYWEECYCAEDGCNSGHTLRTSLFLLSIMIFCIFFYRYC</sequence>
<dbReference type="Proteomes" id="UP000499080">
    <property type="component" value="Unassembled WGS sequence"/>
</dbReference>